<feature type="domain" description="Knottins-like" evidence="6">
    <location>
        <begin position="40"/>
        <end position="85"/>
    </location>
</feature>
<name>A0A6P5RGL5_PRUAV</name>
<organism evidence="7 8">
    <name type="scientific">Prunus avium</name>
    <name type="common">Cherry</name>
    <name type="synonym">Cerasus avium</name>
    <dbReference type="NCBI Taxonomy" id="42229"/>
    <lineage>
        <taxon>Eukaryota</taxon>
        <taxon>Viridiplantae</taxon>
        <taxon>Streptophyta</taxon>
        <taxon>Embryophyta</taxon>
        <taxon>Tracheophyta</taxon>
        <taxon>Spermatophyta</taxon>
        <taxon>Magnoliopsida</taxon>
        <taxon>eudicotyledons</taxon>
        <taxon>Gunneridae</taxon>
        <taxon>Pentapetalae</taxon>
        <taxon>rosids</taxon>
        <taxon>fabids</taxon>
        <taxon>Rosales</taxon>
        <taxon>Rosaceae</taxon>
        <taxon>Amygdaloideae</taxon>
        <taxon>Amygdaleae</taxon>
        <taxon>Prunus</taxon>
    </lineage>
</organism>
<dbReference type="PRINTS" id="PR00288">
    <property type="entry name" value="PUROTHIONIN"/>
</dbReference>
<dbReference type="PROSITE" id="PS00940">
    <property type="entry name" value="GAMMA_THIONIN"/>
    <property type="match status" value="1"/>
</dbReference>
<dbReference type="GO" id="GO:0031640">
    <property type="term" value="P:killing of cells of another organism"/>
    <property type="evidence" value="ECO:0007669"/>
    <property type="project" value="UniProtKB-KW"/>
</dbReference>
<keyword evidence="7" id="KW-1185">Reference proteome</keyword>
<dbReference type="SUPFAM" id="SSF57095">
    <property type="entry name" value="Scorpion toxin-like"/>
    <property type="match status" value="1"/>
</dbReference>
<keyword evidence="2" id="KW-0295">Fungicide</keyword>
<accession>A0A6P5RGL5</accession>
<dbReference type="CDD" id="cd00107">
    <property type="entry name" value="Knot1"/>
    <property type="match status" value="1"/>
</dbReference>
<evidence type="ECO:0000313" key="8">
    <source>
        <dbReference type="RefSeq" id="XP_021801013.1"/>
    </source>
</evidence>
<dbReference type="AlphaFoldDB" id="A0A6P5RGL5"/>
<dbReference type="InterPro" id="IPR003614">
    <property type="entry name" value="Knottins"/>
</dbReference>
<dbReference type="PANTHER" id="PTHR33147:SF39">
    <property type="entry name" value="DRO1 PROTEIN-RELATED"/>
    <property type="match status" value="1"/>
</dbReference>
<evidence type="ECO:0000256" key="3">
    <source>
        <dbReference type="ARBA" id="ARBA00022729"/>
    </source>
</evidence>
<reference evidence="8" key="1">
    <citation type="submission" date="2025-08" db="UniProtKB">
        <authorList>
            <consortium name="RefSeq"/>
        </authorList>
    </citation>
    <scope>IDENTIFICATION</scope>
</reference>
<protein>
    <submittedName>
        <fullName evidence="8">Defensin Ec-AMP-D1-like</fullName>
    </submittedName>
</protein>
<dbReference type="InterPro" id="IPR008176">
    <property type="entry name" value="Defensin_plant"/>
</dbReference>
<evidence type="ECO:0000256" key="1">
    <source>
        <dbReference type="ARBA" id="ARBA00022529"/>
    </source>
</evidence>
<keyword evidence="4" id="KW-1015">Disulfide bond</keyword>
<dbReference type="Proteomes" id="UP000515124">
    <property type="component" value="Unplaced"/>
</dbReference>
<feature type="signal peptide" evidence="5">
    <location>
        <begin position="1"/>
        <end position="28"/>
    </location>
</feature>
<sequence length="85" mass="9281">MEGSKRMFSTVFILVLLLVAIGTGPMVAEGKVATKEKSRTCESLSMKFKGLCFRSSNCANICQKEGFKGGKCVGFRLRCTCTKKC</sequence>
<keyword evidence="1" id="KW-0929">Antimicrobial</keyword>
<dbReference type="Gene3D" id="3.30.30.10">
    <property type="entry name" value="Knottin, scorpion toxin-like"/>
    <property type="match status" value="1"/>
</dbReference>
<dbReference type="SMART" id="SM00505">
    <property type="entry name" value="Knot1"/>
    <property type="match status" value="1"/>
</dbReference>
<evidence type="ECO:0000313" key="7">
    <source>
        <dbReference type="Proteomes" id="UP000515124"/>
    </source>
</evidence>
<dbReference type="RefSeq" id="XP_021801013.1">
    <property type="nucleotide sequence ID" value="XM_021945321.1"/>
</dbReference>
<feature type="chain" id="PRO_5028266949" evidence="5">
    <location>
        <begin position="29"/>
        <end position="85"/>
    </location>
</feature>
<dbReference type="PANTHER" id="PTHR33147">
    <property type="entry name" value="DEFENSIN-LIKE PROTEIN 1"/>
    <property type="match status" value="1"/>
</dbReference>
<dbReference type="GO" id="GO:0050832">
    <property type="term" value="P:defense response to fungus"/>
    <property type="evidence" value="ECO:0007669"/>
    <property type="project" value="UniProtKB-KW"/>
</dbReference>
<proteinExistence type="predicted"/>
<dbReference type="Pfam" id="PF00304">
    <property type="entry name" value="Gamma-thionin"/>
    <property type="match status" value="1"/>
</dbReference>
<evidence type="ECO:0000256" key="5">
    <source>
        <dbReference type="SAM" id="SignalP"/>
    </source>
</evidence>
<dbReference type="GeneID" id="110745235"/>
<dbReference type="InterPro" id="IPR036574">
    <property type="entry name" value="Scorpion_toxin-like_sf"/>
</dbReference>
<evidence type="ECO:0000259" key="6">
    <source>
        <dbReference type="SMART" id="SM00505"/>
    </source>
</evidence>
<keyword evidence="3 5" id="KW-0732">Signal</keyword>
<dbReference type="KEGG" id="pavi:110745235"/>
<evidence type="ECO:0000256" key="2">
    <source>
        <dbReference type="ARBA" id="ARBA00022577"/>
    </source>
</evidence>
<evidence type="ECO:0000256" key="4">
    <source>
        <dbReference type="ARBA" id="ARBA00023157"/>
    </source>
</evidence>
<gene>
    <name evidence="8" type="primary">LOC110745235</name>
</gene>